<organism evidence="2 3">
    <name type="scientific">Pseudomonas gingeri NCPPB 3146 = LMG 5327</name>
    <dbReference type="NCBI Taxonomy" id="707248"/>
    <lineage>
        <taxon>Bacteria</taxon>
        <taxon>Pseudomonadati</taxon>
        <taxon>Pseudomonadota</taxon>
        <taxon>Gammaproteobacteria</taxon>
        <taxon>Pseudomonadales</taxon>
        <taxon>Pseudomonadaceae</taxon>
        <taxon>Pseudomonas</taxon>
    </lineage>
</organism>
<feature type="region of interest" description="Disordered" evidence="1">
    <location>
        <begin position="26"/>
        <end position="58"/>
    </location>
</feature>
<protein>
    <recommendedName>
        <fullName evidence="4">Secreted protein</fullName>
    </recommendedName>
</protein>
<keyword evidence="3" id="KW-1185">Reference proteome</keyword>
<evidence type="ECO:0008006" key="4">
    <source>
        <dbReference type="Google" id="ProtNLM"/>
    </source>
</evidence>
<reference evidence="2 3" key="1">
    <citation type="submission" date="2018-01" db="EMBL/GenBank/DDBJ databases">
        <title>Draft Genome Sequence of Pseudomonas gingeri NCPPB 3146 (LMG 5327), a White Line Reaction Producer.</title>
        <authorList>
            <person name="Rokni-Zadeh H."/>
            <person name="Bahrami T."/>
            <person name="Zarvandi S."/>
            <person name="Changi-Ashtiani M."/>
            <person name="De Mot R."/>
        </authorList>
    </citation>
    <scope>NUCLEOTIDE SEQUENCE [LARGE SCALE GENOMIC DNA]</scope>
    <source>
        <strain evidence="3">NCPPB 3146 \ LMG 5327</strain>
    </source>
</reference>
<evidence type="ECO:0000313" key="2">
    <source>
        <dbReference type="EMBL" id="PNQ88196.1"/>
    </source>
</evidence>
<comment type="caution">
    <text evidence="2">The sequence shown here is derived from an EMBL/GenBank/DDBJ whole genome shotgun (WGS) entry which is preliminary data.</text>
</comment>
<proteinExistence type="predicted"/>
<sequence length="77" mass="8895">MLRVGMPLWTLCVRFCDAERHGLHSHAERGNDQYNREGAREGPHHLERNRIPSSSPRRVSGYIWSSIRSRTILVDAV</sequence>
<evidence type="ECO:0000256" key="1">
    <source>
        <dbReference type="SAM" id="MobiDB-lite"/>
    </source>
</evidence>
<feature type="compositionally biased region" description="Basic and acidic residues" evidence="1">
    <location>
        <begin position="26"/>
        <end position="50"/>
    </location>
</feature>
<name>A0ABX4XUC0_9PSED</name>
<accession>A0ABX4XUC0</accession>
<evidence type="ECO:0000313" key="3">
    <source>
        <dbReference type="Proteomes" id="UP000236232"/>
    </source>
</evidence>
<dbReference type="EMBL" id="POWE01000184">
    <property type="protein sequence ID" value="PNQ88196.1"/>
    <property type="molecule type" value="Genomic_DNA"/>
</dbReference>
<gene>
    <name evidence="2" type="ORF">CCU68_32945</name>
</gene>
<dbReference type="Proteomes" id="UP000236232">
    <property type="component" value="Unassembled WGS sequence"/>
</dbReference>